<comment type="catalytic activity">
    <reaction evidence="9">
        <text>sn-glycerol 3-phosphate + NAD(+) = dihydroxyacetone phosphate + NADH + H(+)</text>
        <dbReference type="Rhea" id="RHEA:11092"/>
        <dbReference type="ChEBI" id="CHEBI:15378"/>
        <dbReference type="ChEBI" id="CHEBI:57540"/>
        <dbReference type="ChEBI" id="CHEBI:57597"/>
        <dbReference type="ChEBI" id="CHEBI:57642"/>
        <dbReference type="ChEBI" id="CHEBI:57945"/>
        <dbReference type="EC" id="1.1.1.94"/>
    </reaction>
</comment>
<feature type="binding site" evidence="9">
    <location>
        <position position="139"/>
    </location>
    <ligand>
        <name>NADPH</name>
        <dbReference type="ChEBI" id="CHEBI:57783"/>
    </ligand>
</feature>
<dbReference type="Gene3D" id="3.40.50.720">
    <property type="entry name" value="NAD(P)-binding Rossmann-like Domain"/>
    <property type="match status" value="1"/>
</dbReference>
<feature type="binding site" evidence="9">
    <location>
        <position position="135"/>
    </location>
    <ligand>
        <name>sn-glycerol 3-phosphate</name>
        <dbReference type="ChEBI" id="CHEBI:57597"/>
    </ligand>
</feature>
<feature type="binding site" evidence="9">
    <location>
        <position position="107"/>
    </location>
    <ligand>
        <name>NADPH</name>
        <dbReference type="ChEBI" id="CHEBI:57783"/>
    </ligand>
</feature>
<feature type="binding site" evidence="9">
    <location>
        <position position="280"/>
    </location>
    <ligand>
        <name>NADPH</name>
        <dbReference type="ChEBI" id="CHEBI:57783"/>
    </ligand>
</feature>
<feature type="binding site" evidence="9">
    <location>
        <position position="190"/>
    </location>
    <ligand>
        <name>sn-glycerol 3-phosphate</name>
        <dbReference type="ChEBI" id="CHEBI:57597"/>
    </ligand>
</feature>
<gene>
    <name evidence="9" type="primary">gpsA</name>
    <name evidence="14" type="ORF">J2Z42_000261</name>
</gene>
<dbReference type="NCBIfam" id="NF000942">
    <property type="entry name" value="PRK00094.1-4"/>
    <property type="match status" value="1"/>
</dbReference>
<feature type="binding site" evidence="9">
    <location>
        <position position="255"/>
    </location>
    <ligand>
        <name>sn-glycerol 3-phosphate</name>
        <dbReference type="ChEBI" id="CHEBI:57597"/>
    </ligand>
</feature>
<keyword evidence="3 9" id="KW-0521">NADP</keyword>
<proteinExistence type="inferred from homology"/>
<evidence type="ECO:0000256" key="4">
    <source>
        <dbReference type="ARBA" id="ARBA00023002"/>
    </source>
</evidence>
<dbReference type="InterPro" id="IPR036291">
    <property type="entry name" value="NAD(P)-bd_dom_sf"/>
</dbReference>
<dbReference type="PANTHER" id="PTHR11728">
    <property type="entry name" value="GLYCEROL-3-PHOSPHATE DEHYDROGENASE"/>
    <property type="match status" value="1"/>
</dbReference>
<dbReference type="EC" id="1.1.1.94" evidence="9"/>
<evidence type="ECO:0000256" key="5">
    <source>
        <dbReference type="ARBA" id="ARBA00023027"/>
    </source>
</evidence>
<dbReference type="Pfam" id="PF07479">
    <property type="entry name" value="NAD_Gly3P_dh_C"/>
    <property type="match status" value="1"/>
</dbReference>
<dbReference type="InterPro" id="IPR006109">
    <property type="entry name" value="G3P_DH_NAD-dep_C"/>
</dbReference>
<dbReference type="PIRSF" id="PIRSF000114">
    <property type="entry name" value="Glycerol-3-P_dh"/>
    <property type="match status" value="1"/>
</dbReference>
<dbReference type="Pfam" id="PF01210">
    <property type="entry name" value="NAD_Gly3P_dh_N"/>
    <property type="match status" value="1"/>
</dbReference>
<name>A0ABS4KQD9_9CLOT</name>
<evidence type="ECO:0000256" key="2">
    <source>
        <dbReference type="ARBA" id="ARBA00022516"/>
    </source>
</evidence>
<evidence type="ECO:0000313" key="14">
    <source>
        <dbReference type="EMBL" id="MBP2031596.1"/>
    </source>
</evidence>
<feature type="binding site" evidence="9">
    <location>
        <position position="12"/>
    </location>
    <ligand>
        <name>NADPH</name>
        <dbReference type="ChEBI" id="CHEBI:57783"/>
    </ligand>
</feature>
<comment type="caution">
    <text evidence="9">Lacks conserved residue(s) required for the propagation of feature annotation.</text>
</comment>
<evidence type="ECO:0000256" key="1">
    <source>
        <dbReference type="ARBA" id="ARBA00011009"/>
    </source>
</evidence>
<organism evidence="14 15">
    <name type="scientific">Clostridium algifaecis</name>
    <dbReference type="NCBI Taxonomy" id="1472040"/>
    <lineage>
        <taxon>Bacteria</taxon>
        <taxon>Bacillati</taxon>
        <taxon>Bacillota</taxon>
        <taxon>Clostridia</taxon>
        <taxon>Eubacteriales</taxon>
        <taxon>Clostridiaceae</taxon>
        <taxon>Clostridium</taxon>
    </lineage>
</organism>
<dbReference type="PRINTS" id="PR00077">
    <property type="entry name" value="GPDHDRGNASE"/>
</dbReference>
<comment type="pathway">
    <text evidence="9">Membrane lipid metabolism; glycerophospholipid metabolism.</text>
</comment>
<keyword evidence="15" id="KW-1185">Reference proteome</keyword>
<feature type="domain" description="Glycerol-3-phosphate dehydrogenase NAD-dependent N-terminal" evidence="12">
    <location>
        <begin position="5"/>
        <end position="159"/>
    </location>
</feature>
<dbReference type="SUPFAM" id="SSF51735">
    <property type="entry name" value="NAD(P)-binding Rossmann-fold domains"/>
    <property type="match status" value="1"/>
</dbReference>
<dbReference type="PANTHER" id="PTHR11728:SF1">
    <property type="entry name" value="GLYCEROL-3-PHOSPHATE DEHYDROGENASE [NAD(+)] 2, CHLOROPLASTIC"/>
    <property type="match status" value="1"/>
</dbReference>
<comment type="catalytic activity">
    <reaction evidence="9 11">
        <text>sn-glycerol 3-phosphate + NADP(+) = dihydroxyacetone phosphate + NADPH + H(+)</text>
        <dbReference type="Rhea" id="RHEA:11096"/>
        <dbReference type="ChEBI" id="CHEBI:15378"/>
        <dbReference type="ChEBI" id="CHEBI:57597"/>
        <dbReference type="ChEBI" id="CHEBI:57642"/>
        <dbReference type="ChEBI" id="CHEBI:57783"/>
        <dbReference type="ChEBI" id="CHEBI:58349"/>
        <dbReference type="EC" id="1.1.1.94"/>
    </reaction>
</comment>
<feature type="binding site" evidence="9">
    <location>
        <position position="33"/>
    </location>
    <ligand>
        <name>NADPH</name>
        <dbReference type="ChEBI" id="CHEBI:57783"/>
    </ligand>
</feature>
<sequence>MKYDICFLGAGSFGTSLSVMLASHGKKIILWDRNEELVNSINLKRKNSRYLKEVNIPKLVDASCDLEYVIKEAAYIVISVPSRIVRDMCRKISDFKLNDRVIINIAKGIEEVTGKRLSEVIQEELPHNKVVVLSGPSHAEEVAKNIPTTVVAASDDMEAAKSVQDMFMTDRFRVYTNSDVIGVEIGGAVKNIIALAAGICDGIGYGDNSKAALMTRGINEITRIGIKLGGKKETFSGLTGIGDLIVTCTSMHSRNRRAGILIGQGKSKEEAVNEVGMVVEGIWACKAFYELKSKLKVQMPITDALYKVLFENKDARQAVYELMTREKKDENS</sequence>
<keyword evidence="9" id="KW-0963">Cytoplasm</keyword>
<keyword evidence="7 9" id="KW-0594">Phospholipid biosynthesis</keyword>
<dbReference type="InterPro" id="IPR008927">
    <property type="entry name" value="6-PGluconate_DH-like_C_sf"/>
</dbReference>
<feature type="binding site" evidence="9">
    <location>
        <position position="278"/>
    </location>
    <ligand>
        <name>NADPH</name>
        <dbReference type="ChEBI" id="CHEBI:57783"/>
    </ligand>
</feature>
<feature type="domain" description="Glycerol-3-phosphate dehydrogenase NAD-dependent C-terminal" evidence="13">
    <location>
        <begin position="179"/>
        <end position="319"/>
    </location>
</feature>
<evidence type="ECO:0000256" key="9">
    <source>
        <dbReference type="HAMAP-Rule" id="MF_00394"/>
    </source>
</evidence>
<comment type="function">
    <text evidence="9">Catalyzes the reduction of the glycolytic intermediate dihydroxyacetone phosphate (DHAP) to sn-glycerol 3-phosphate (G3P), the key precursor for phospholipid synthesis.</text>
</comment>
<dbReference type="RefSeq" id="WP_209700545.1">
    <property type="nucleotide sequence ID" value="NZ_JAGGLM010000001.1"/>
</dbReference>
<feature type="binding site" evidence="9">
    <location>
        <position position="137"/>
    </location>
    <ligand>
        <name>sn-glycerol 3-phosphate</name>
        <dbReference type="ChEBI" id="CHEBI:57597"/>
    </ligand>
</feature>
<dbReference type="PROSITE" id="PS00957">
    <property type="entry name" value="NAD_G3PDH"/>
    <property type="match status" value="1"/>
</dbReference>
<comment type="caution">
    <text evidence="14">The sequence shown here is derived from an EMBL/GenBank/DDBJ whole genome shotgun (WGS) entry which is preliminary data.</text>
</comment>
<dbReference type="NCBIfam" id="NF000941">
    <property type="entry name" value="PRK00094.1-3"/>
    <property type="match status" value="1"/>
</dbReference>
<evidence type="ECO:0000256" key="3">
    <source>
        <dbReference type="ARBA" id="ARBA00022857"/>
    </source>
</evidence>
<dbReference type="SUPFAM" id="SSF48179">
    <property type="entry name" value="6-phosphogluconate dehydrogenase C-terminal domain-like"/>
    <property type="match status" value="1"/>
</dbReference>
<comment type="similarity">
    <text evidence="1 9 10">Belongs to the NAD-dependent glycerol-3-phosphate dehydrogenase family.</text>
</comment>
<evidence type="ECO:0000256" key="10">
    <source>
        <dbReference type="RuleBase" id="RU000437"/>
    </source>
</evidence>
<dbReference type="Proteomes" id="UP001519307">
    <property type="component" value="Unassembled WGS sequence"/>
</dbReference>
<dbReference type="NCBIfam" id="NF000940">
    <property type="entry name" value="PRK00094.1-2"/>
    <property type="match status" value="1"/>
</dbReference>
<protein>
    <recommendedName>
        <fullName evidence="9">Glycerol-3-phosphate dehydrogenase [NAD(P)+]</fullName>
        <ecNumber evidence="9">1.1.1.94</ecNumber>
    </recommendedName>
    <alternativeName>
        <fullName evidence="9">NAD(P)(+)-dependent glycerol-3-phosphate dehydrogenase</fullName>
    </alternativeName>
    <alternativeName>
        <fullName evidence="9">NAD(P)H-dependent dihydroxyacetone-phosphate reductase</fullName>
    </alternativeName>
</protein>
<keyword evidence="4 9" id="KW-0560">Oxidoreductase</keyword>
<dbReference type="InterPro" id="IPR006168">
    <property type="entry name" value="G3P_DH_NAD-dep"/>
</dbReference>
<dbReference type="Gene3D" id="1.10.1040.10">
    <property type="entry name" value="N-(1-d-carboxylethyl)-l-norvaline Dehydrogenase, domain 2"/>
    <property type="match status" value="1"/>
</dbReference>
<feature type="binding site" evidence="9">
    <location>
        <position position="107"/>
    </location>
    <ligand>
        <name>sn-glycerol 3-phosphate</name>
        <dbReference type="ChEBI" id="CHEBI:57597"/>
    </ligand>
</feature>
<feature type="binding site" evidence="9">
    <location>
        <position position="253"/>
    </location>
    <ligand>
        <name>sn-glycerol 3-phosphate</name>
        <dbReference type="ChEBI" id="CHEBI:57597"/>
    </ligand>
</feature>
<evidence type="ECO:0000313" key="15">
    <source>
        <dbReference type="Proteomes" id="UP001519307"/>
    </source>
</evidence>
<feature type="active site" description="Proton acceptor" evidence="9">
    <location>
        <position position="190"/>
    </location>
</feature>
<evidence type="ECO:0000256" key="7">
    <source>
        <dbReference type="ARBA" id="ARBA00023209"/>
    </source>
</evidence>
<feature type="binding site" evidence="9">
    <location>
        <position position="254"/>
    </location>
    <ligand>
        <name>sn-glycerol 3-phosphate</name>
        <dbReference type="ChEBI" id="CHEBI:57597"/>
    </ligand>
</feature>
<evidence type="ECO:0000259" key="13">
    <source>
        <dbReference type="Pfam" id="PF07479"/>
    </source>
</evidence>
<dbReference type="HAMAP" id="MF_00394">
    <property type="entry name" value="NAD_Glyc3P_dehydrog"/>
    <property type="match status" value="1"/>
</dbReference>
<feature type="binding site" evidence="9">
    <location>
        <position position="13"/>
    </location>
    <ligand>
        <name>NADPH</name>
        <dbReference type="ChEBI" id="CHEBI:57783"/>
    </ligand>
</feature>
<dbReference type="InterPro" id="IPR011128">
    <property type="entry name" value="G3P_DH_NAD-dep_N"/>
</dbReference>
<feature type="binding site" evidence="9">
    <location>
        <position position="254"/>
    </location>
    <ligand>
        <name>NADPH</name>
        <dbReference type="ChEBI" id="CHEBI:57783"/>
    </ligand>
</feature>
<evidence type="ECO:0000256" key="11">
    <source>
        <dbReference type="RuleBase" id="RU000439"/>
    </source>
</evidence>
<dbReference type="InterPro" id="IPR013328">
    <property type="entry name" value="6PGD_dom2"/>
</dbReference>
<dbReference type="GO" id="GO:0047952">
    <property type="term" value="F:glycerol-3-phosphate dehydrogenase [NAD(P)+] activity"/>
    <property type="evidence" value="ECO:0007669"/>
    <property type="project" value="UniProtKB-EC"/>
</dbReference>
<reference evidence="14 15" key="1">
    <citation type="submission" date="2021-03" db="EMBL/GenBank/DDBJ databases">
        <title>Genomic Encyclopedia of Type Strains, Phase IV (KMG-IV): sequencing the most valuable type-strain genomes for metagenomic binning, comparative biology and taxonomic classification.</title>
        <authorList>
            <person name="Goeker M."/>
        </authorList>
    </citation>
    <scope>NUCLEOTIDE SEQUENCE [LARGE SCALE GENOMIC DNA]</scope>
    <source>
        <strain evidence="14 15">DSM 28783</strain>
    </source>
</reference>
<feature type="binding site" evidence="9">
    <location>
        <position position="243"/>
    </location>
    <ligand>
        <name>sn-glycerol 3-phosphate</name>
        <dbReference type="ChEBI" id="CHEBI:57597"/>
    </ligand>
</feature>
<evidence type="ECO:0000256" key="8">
    <source>
        <dbReference type="ARBA" id="ARBA00023264"/>
    </source>
</evidence>
<evidence type="ECO:0000256" key="6">
    <source>
        <dbReference type="ARBA" id="ARBA00023098"/>
    </source>
</evidence>
<keyword evidence="9" id="KW-0547">Nucleotide-binding</keyword>
<keyword evidence="5 9" id="KW-0520">NAD</keyword>
<keyword evidence="2 9" id="KW-0444">Lipid biosynthesis</keyword>
<accession>A0ABS4KQD9</accession>
<keyword evidence="8 9" id="KW-1208">Phospholipid metabolism</keyword>
<dbReference type="EMBL" id="JAGGLM010000001">
    <property type="protein sequence ID" value="MBP2031596.1"/>
    <property type="molecule type" value="Genomic_DNA"/>
</dbReference>
<comment type="subcellular location">
    <subcellularLocation>
        <location evidence="9">Cytoplasm</location>
    </subcellularLocation>
</comment>
<evidence type="ECO:0000259" key="12">
    <source>
        <dbReference type="Pfam" id="PF01210"/>
    </source>
</evidence>
<keyword evidence="6 9" id="KW-0443">Lipid metabolism</keyword>
<feature type="binding site" evidence="9">
    <location>
        <position position="50"/>
    </location>
    <ligand>
        <name>NADPH</name>
        <dbReference type="ChEBI" id="CHEBI:57783"/>
    </ligand>
</feature>